<reference evidence="2 3" key="1">
    <citation type="journal article" date="2018" name="Nat. Ecol. Evol.">
        <title>Shark genomes provide insights into elasmobranch evolution and the origin of vertebrates.</title>
        <authorList>
            <person name="Hara Y"/>
            <person name="Yamaguchi K"/>
            <person name="Onimaru K"/>
            <person name="Kadota M"/>
            <person name="Koyanagi M"/>
            <person name="Keeley SD"/>
            <person name="Tatsumi K"/>
            <person name="Tanaka K"/>
            <person name="Motone F"/>
            <person name="Kageyama Y"/>
            <person name="Nozu R"/>
            <person name="Adachi N"/>
            <person name="Nishimura O"/>
            <person name="Nakagawa R"/>
            <person name="Tanegashima C"/>
            <person name="Kiyatake I"/>
            <person name="Matsumoto R"/>
            <person name="Murakumo K"/>
            <person name="Nishida K"/>
            <person name="Terakita A"/>
            <person name="Kuratani S"/>
            <person name="Sato K"/>
            <person name="Hyodo S Kuraku.S."/>
        </authorList>
    </citation>
    <scope>NUCLEOTIDE SEQUENCE [LARGE SCALE GENOMIC DNA]</scope>
</reference>
<sequence length="316" mass="36182">MKLIRGLLKKVAYPKFYIVIEILFFSIAVHQPFSDFNQPANYLLNHTLNLYLTPEEGITVGVWFTIPDKRWQEASGKDQQWYEATLGDDNPIIIYLHGNGGSRAVGHRVELIKMLSAHGFHVLALDYRGWADSTGEPSEVGITTDSLYLFEWTRARSGKSHVCLWGHSLGTGVATNTARILHEKGSPADAIILEAPFTSMREEVAHHPFAMYYKFFPGFEWFFLDAITENNIFFHNVENLQSISTPVLILHAEDDNIIPFELGKKLYESLLDSPMLRRQVMFVAFPGFLGYKHNNIYKDPQLPDIIKDFVKAMHRY</sequence>
<dbReference type="GO" id="GO:0052651">
    <property type="term" value="P:monoacylglycerol catabolic process"/>
    <property type="evidence" value="ECO:0007669"/>
    <property type="project" value="TreeGrafter"/>
</dbReference>
<dbReference type="Pfam" id="PF00561">
    <property type="entry name" value="Abhydrolase_1"/>
    <property type="match status" value="1"/>
</dbReference>
<dbReference type="OMA" id="WWDMVVR"/>
<protein>
    <recommendedName>
        <fullName evidence="1">AB hydrolase-1 domain-containing protein</fullName>
    </recommendedName>
</protein>
<evidence type="ECO:0000313" key="2">
    <source>
        <dbReference type="EMBL" id="GCB70788.1"/>
    </source>
</evidence>
<gene>
    <name evidence="2" type="ORF">scyTo_0008675</name>
</gene>
<dbReference type="EMBL" id="BFAA01003372">
    <property type="protein sequence ID" value="GCB70788.1"/>
    <property type="molecule type" value="Genomic_DNA"/>
</dbReference>
<dbReference type="PANTHER" id="PTHR12277:SF69">
    <property type="entry name" value="PROTEIN ABHD12B"/>
    <property type="match status" value="1"/>
</dbReference>
<dbReference type="STRING" id="75743.A0A401PCF1"/>
<organism evidence="2 3">
    <name type="scientific">Scyliorhinus torazame</name>
    <name type="common">Cloudy catshark</name>
    <name type="synonym">Catulus torazame</name>
    <dbReference type="NCBI Taxonomy" id="75743"/>
    <lineage>
        <taxon>Eukaryota</taxon>
        <taxon>Metazoa</taxon>
        <taxon>Chordata</taxon>
        <taxon>Craniata</taxon>
        <taxon>Vertebrata</taxon>
        <taxon>Chondrichthyes</taxon>
        <taxon>Elasmobranchii</taxon>
        <taxon>Galeomorphii</taxon>
        <taxon>Galeoidea</taxon>
        <taxon>Carcharhiniformes</taxon>
        <taxon>Scyliorhinidae</taxon>
        <taxon>Scyliorhinus</taxon>
    </lineage>
</organism>
<dbReference type="InterPro" id="IPR000073">
    <property type="entry name" value="AB_hydrolase_1"/>
</dbReference>
<dbReference type="PANTHER" id="PTHR12277">
    <property type="entry name" value="ALPHA/BETA HYDROLASE DOMAIN-CONTAINING PROTEIN"/>
    <property type="match status" value="1"/>
</dbReference>
<keyword evidence="3" id="KW-1185">Reference proteome</keyword>
<comment type="caution">
    <text evidence="2">The sequence shown here is derived from an EMBL/GenBank/DDBJ whole genome shotgun (WGS) entry which is preliminary data.</text>
</comment>
<accession>A0A401PCF1</accession>
<dbReference type="GO" id="GO:0004622">
    <property type="term" value="F:phosphatidylcholine lysophospholipase activity"/>
    <property type="evidence" value="ECO:0007669"/>
    <property type="project" value="TreeGrafter"/>
</dbReference>
<dbReference type="GO" id="GO:0005789">
    <property type="term" value="C:endoplasmic reticulum membrane"/>
    <property type="evidence" value="ECO:0007669"/>
    <property type="project" value="TreeGrafter"/>
</dbReference>
<feature type="domain" description="AB hydrolase-1" evidence="1">
    <location>
        <begin position="91"/>
        <end position="222"/>
    </location>
</feature>
<dbReference type="OrthoDB" id="10249433at2759"/>
<dbReference type="Gene3D" id="3.40.50.1820">
    <property type="entry name" value="alpha/beta hydrolase"/>
    <property type="match status" value="1"/>
</dbReference>
<evidence type="ECO:0000313" key="3">
    <source>
        <dbReference type="Proteomes" id="UP000288216"/>
    </source>
</evidence>
<dbReference type="GO" id="GO:0006660">
    <property type="term" value="P:phosphatidylserine catabolic process"/>
    <property type="evidence" value="ECO:0007669"/>
    <property type="project" value="TreeGrafter"/>
</dbReference>
<proteinExistence type="predicted"/>
<dbReference type="GO" id="GO:0047372">
    <property type="term" value="F:monoacylglycerol lipase activity"/>
    <property type="evidence" value="ECO:0007669"/>
    <property type="project" value="TreeGrafter"/>
</dbReference>
<dbReference type="SUPFAM" id="SSF53474">
    <property type="entry name" value="alpha/beta-Hydrolases"/>
    <property type="match status" value="1"/>
</dbReference>
<dbReference type="Proteomes" id="UP000288216">
    <property type="component" value="Unassembled WGS sequence"/>
</dbReference>
<dbReference type="InterPro" id="IPR029058">
    <property type="entry name" value="AB_hydrolase_fold"/>
</dbReference>
<evidence type="ECO:0000259" key="1">
    <source>
        <dbReference type="Pfam" id="PF00561"/>
    </source>
</evidence>
<dbReference type="AlphaFoldDB" id="A0A401PCF1"/>
<name>A0A401PCF1_SCYTO</name>